<organism evidence="4">
    <name type="scientific">Aphanomyces stellatus</name>
    <dbReference type="NCBI Taxonomy" id="120398"/>
    <lineage>
        <taxon>Eukaryota</taxon>
        <taxon>Sar</taxon>
        <taxon>Stramenopiles</taxon>
        <taxon>Oomycota</taxon>
        <taxon>Saprolegniomycetes</taxon>
        <taxon>Saprolegniales</taxon>
        <taxon>Verrucalvaceae</taxon>
        <taxon>Aphanomyces</taxon>
    </lineage>
</organism>
<evidence type="ECO:0000259" key="3">
    <source>
        <dbReference type="PROSITE" id="PS50011"/>
    </source>
</evidence>
<dbReference type="Pfam" id="PF07714">
    <property type="entry name" value="PK_Tyr_Ser-Thr"/>
    <property type="match status" value="1"/>
</dbReference>
<dbReference type="InterPro" id="IPR001245">
    <property type="entry name" value="Ser-Thr/Tyr_kinase_cat_dom"/>
</dbReference>
<dbReference type="EMBL" id="VJMH01000378">
    <property type="protein sequence ID" value="KAF0716641.1"/>
    <property type="molecule type" value="Genomic_DNA"/>
</dbReference>
<feature type="non-terminal residue" evidence="4">
    <location>
        <position position="316"/>
    </location>
</feature>
<dbReference type="PANTHER" id="PTHR24416">
    <property type="entry name" value="TYROSINE-PROTEIN KINASE RECEPTOR"/>
    <property type="match status" value="1"/>
</dbReference>
<reference evidence="4" key="1">
    <citation type="submission" date="2019-06" db="EMBL/GenBank/DDBJ databases">
        <title>Genomics analysis of Aphanomyces spp. identifies a new class of oomycete effector associated with host adaptation.</title>
        <authorList>
            <person name="Gaulin E."/>
        </authorList>
    </citation>
    <scope>NUCLEOTIDE SEQUENCE</scope>
    <source>
        <strain evidence="4">CBS 578.67</strain>
    </source>
</reference>
<dbReference type="InterPro" id="IPR050122">
    <property type="entry name" value="RTK"/>
</dbReference>
<gene>
    <name evidence="4" type="ORF">As57867_002718</name>
</gene>
<keyword evidence="2" id="KW-0472">Membrane</keyword>
<feature type="transmembrane region" description="Helical" evidence="2">
    <location>
        <begin position="132"/>
        <end position="153"/>
    </location>
</feature>
<proteinExistence type="predicted"/>
<feature type="region of interest" description="Disordered" evidence="1">
    <location>
        <begin position="95"/>
        <end position="123"/>
    </location>
</feature>
<keyword evidence="2" id="KW-0812">Transmembrane</keyword>
<dbReference type="GO" id="GO:0007169">
    <property type="term" value="P:cell surface receptor protein tyrosine kinase signaling pathway"/>
    <property type="evidence" value="ECO:0007669"/>
    <property type="project" value="TreeGrafter"/>
</dbReference>
<name>A0A6A4ZT34_9STRA</name>
<dbReference type="AlphaFoldDB" id="A0A6A4ZT34"/>
<evidence type="ECO:0000256" key="1">
    <source>
        <dbReference type="SAM" id="MobiDB-lite"/>
    </source>
</evidence>
<protein>
    <recommendedName>
        <fullName evidence="3">Protein kinase domain-containing protein</fullName>
    </recommendedName>
</protein>
<dbReference type="Gene3D" id="3.30.200.20">
    <property type="entry name" value="Phosphorylase Kinase, domain 1"/>
    <property type="match status" value="1"/>
</dbReference>
<evidence type="ECO:0000256" key="2">
    <source>
        <dbReference type="SAM" id="Phobius"/>
    </source>
</evidence>
<sequence>MGTAMEKCKRDIESLINTYQSSSPFNVCPPSVFTLLRDLKIDMINHSNLCRIEGCSSTFRSVVLFFDYVIERCPVTDIATNTSVTIDQITCASPRQTNATTSTPNASQPNPALLPSPTSTSQLHAPTASTSAVTIGVVAAIIVVVLFGAFVFIRFRGRKRRPALTDNSFHVLGDSKQYMSGYSIGTGTTEQKSSGVNSLGVGDEDDLEMLMMWNLLPQQLVLQTKLAEGAFGDVWLATYLGENVAVKTLLKHRSSMKDVKVFIEEIKLMAKMADCPAIVQFVGVSFHRIIDIKLVTEFMGGGDLRSVLQASDDVSF</sequence>
<dbReference type="GO" id="GO:0005886">
    <property type="term" value="C:plasma membrane"/>
    <property type="evidence" value="ECO:0007669"/>
    <property type="project" value="TreeGrafter"/>
</dbReference>
<dbReference type="PANTHER" id="PTHR24416:SF614">
    <property type="entry name" value="PROTEIN KINASE DOMAIN-CONTAINING PROTEIN"/>
    <property type="match status" value="1"/>
</dbReference>
<dbReference type="InterPro" id="IPR000719">
    <property type="entry name" value="Prot_kinase_dom"/>
</dbReference>
<dbReference type="GO" id="GO:0005524">
    <property type="term" value="F:ATP binding"/>
    <property type="evidence" value="ECO:0007669"/>
    <property type="project" value="InterPro"/>
</dbReference>
<dbReference type="PROSITE" id="PS50011">
    <property type="entry name" value="PROTEIN_KINASE_DOM"/>
    <property type="match status" value="1"/>
</dbReference>
<keyword evidence="2" id="KW-1133">Transmembrane helix</keyword>
<feature type="domain" description="Protein kinase" evidence="3">
    <location>
        <begin position="220"/>
        <end position="316"/>
    </location>
</feature>
<dbReference type="GO" id="GO:0043235">
    <property type="term" value="C:receptor complex"/>
    <property type="evidence" value="ECO:0007669"/>
    <property type="project" value="TreeGrafter"/>
</dbReference>
<dbReference type="GO" id="GO:0051897">
    <property type="term" value="P:positive regulation of phosphatidylinositol 3-kinase/protein kinase B signal transduction"/>
    <property type="evidence" value="ECO:0007669"/>
    <property type="project" value="TreeGrafter"/>
</dbReference>
<comment type="caution">
    <text evidence="4">The sequence shown here is derived from an EMBL/GenBank/DDBJ whole genome shotgun (WGS) entry which is preliminary data.</text>
</comment>
<dbReference type="SUPFAM" id="SSF56112">
    <property type="entry name" value="Protein kinase-like (PK-like)"/>
    <property type="match status" value="1"/>
</dbReference>
<dbReference type="InterPro" id="IPR011009">
    <property type="entry name" value="Kinase-like_dom_sf"/>
</dbReference>
<dbReference type="OrthoDB" id="79109at2759"/>
<dbReference type="GO" id="GO:0004714">
    <property type="term" value="F:transmembrane receptor protein tyrosine kinase activity"/>
    <property type="evidence" value="ECO:0007669"/>
    <property type="project" value="TreeGrafter"/>
</dbReference>
<evidence type="ECO:0000313" key="4">
    <source>
        <dbReference type="EMBL" id="KAF0716641.1"/>
    </source>
</evidence>
<accession>A0A6A4ZT34</accession>